<dbReference type="AlphaFoldDB" id="A0A1I7TGU4"/>
<dbReference type="eggNOG" id="ENOG502TIUU">
    <property type="taxonomic scope" value="Eukaryota"/>
</dbReference>
<keyword evidence="2" id="KW-1185">Reference proteome</keyword>
<keyword evidence="1" id="KW-0472">Membrane</keyword>
<keyword evidence="1" id="KW-1133">Transmembrane helix</keyword>
<dbReference type="WBParaSite" id="Csp11.Scaffold608.g5799.t1">
    <property type="protein sequence ID" value="Csp11.Scaffold608.g5799.t1"/>
    <property type="gene ID" value="Csp11.Scaffold608.g5799"/>
</dbReference>
<keyword evidence="1" id="KW-0812">Transmembrane</keyword>
<name>A0A1I7TGU4_9PELO</name>
<accession>A0A1I7TGU4</accession>
<proteinExistence type="predicted"/>
<evidence type="ECO:0000256" key="1">
    <source>
        <dbReference type="SAM" id="Phobius"/>
    </source>
</evidence>
<evidence type="ECO:0000313" key="2">
    <source>
        <dbReference type="Proteomes" id="UP000095282"/>
    </source>
</evidence>
<sequence length="139" mass="15669">MNEIQKFVARGLTQKAKSWEIEDLDKKYNAASSEEQSHIENFMKPPCDKYYETDSYKNGEEDTYGYGVCCDVTGFCGGLSGWTIFLIIVIVLGVLASAGAALWFFYLNRFFGGKEDEEKKEDYSNTEDIGSVEISVATY</sequence>
<reference evidence="3" key="1">
    <citation type="submission" date="2016-11" db="UniProtKB">
        <authorList>
            <consortium name="WormBaseParasite"/>
        </authorList>
    </citation>
    <scope>IDENTIFICATION</scope>
</reference>
<evidence type="ECO:0000313" key="3">
    <source>
        <dbReference type="WBParaSite" id="Csp11.Scaffold608.g5799.t1"/>
    </source>
</evidence>
<feature type="transmembrane region" description="Helical" evidence="1">
    <location>
        <begin position="82"/>
        <end position="106"/>
    </location>
</feature>
<dbReference type="Proteomes" id="UP000095282">
    <property type="component" value="Unplaced"/>
</dbReference>
<organism evidence="2 3">
    <name type="scientific">Caenorhabditis tropicalis</name>
    <dbReference type="NCBI Taxonomy" id="1561998"/>
    <lineage>
        <taxon>Eukaryota</taxon>
        <taxon>Metazoa</taxon>
        <taxon>Ecdysozoa</taxon>
        <taxon>Nematoda</taxon>
        <taxon>Chromadorea</taxon>
        <taxon>Rhabditida</taxon>
        <taxon>Rhabditina</taxon>
        <taxon>Rhabditomorpha</taxon>
        <taxon>Rhabditoidea</taxon>
        <taxon>Rhabditidae</taxon>
        <taxon>Peloderinae</taxon>
        <taxon>Caenorhabditis</taxon>
    </lineage>
</organism>
<protein>
    <submittedName>
        <fullName evidence="3">Uncharacterized protein</fullName>
    </submittedName>
</protein>